<reference evidence="1" key="1">
    <citation type="submission" date="2014-12" db="EMBL/GenBank/DDBJ databases">
        <title>Insight into the proteome of Arion vulgaris.</title>
        <authorList>
            <person name="Aradska J."/>
            <person name="Bulat T."/>
            <person name="Smidak R."/>
            <person name="Sarate P."/>
            <person name="Gangsoo J."/>
            <person name="Sialana F."/>
            <person name="Bilban M."/>
            <person name="Lubec G."/>
        </authorList>
    </citation>
    <scope>NUCLEOTIDE SEQUENCE</scope>
    <source>
        <tissue evidence="1">Skin</tissue>
    </source>
</reference>
<protein>
    <submittedName>
        <fullName evidence="1">Uncharacterized protein</fullName>
    </submittedName>
</protein>
<name>A0A0B6YR49_9EUPU</name>
<accession>A0A0B6YR49</accession>
<sequence length="64" mass="7007">MRFICTTGKQYLRVAVPTCLLVVPELTGLGKTMLMANVPVLLPVKKSKNSHGGQNMTCSKRCEN</sequence>
<gene>
    <name evidence="1" type="primary">ORF33715</name>
</gene>
<organism evidence="1">
    <name type="scientific">Arion vulgaris</name>
    <dbReference type="NCBI Taxonomy" id="1028688"/>
    <lineage>
        <taxon>Eukaryota</taxon>
        <taxon>Metazoa</taxon>
        <taxon>Spiralia</taxon>
        <taxon>Lophotrochozoa</taxon>
        <taxon>Mollusca</taxon>
        <taxon>Gastropoda</taxon>
        <taxon>Heterobranchia</taxon>
        <taxon>Euthyneura</taxon>
        <taxon>Panpulmonata</taxon>
        <taxon>Eupulmonata</taxon>
        <taxon>Stylommatophora</taxon>
        <taxon>Helicina</taxon>
        <taxon>Arionoidea</taxon>
        <taxon>Arionidae</taxon>
        <taxon>Arion</taxon>
    </lineage>
</organism>
<proteinExistence type="predicted"/>
<feature type="non-terminal residue" evidence="1">
    <location>
        <position position="64"/>
    </location>
</feature>
<evidence type="ECO:0000313" key="1">
    <source>
        <dbReference type="EMBL" id="CEK58627.1"/>
    </source>
</evidence>
<dbReference type="AlphaFoldDB" id="A0A0B6YR49"/>
<dbReference type="EMBL" id="HACG01011762">
    <property type="protein sequence ID" value="CEK58627.1"/>
    <property type="molecule type" value="Transcribed_RNA"/>
</dbReference>